<evidence type="ECO:0000256" key="5">
    <source>
        <dbReference type="ARBA" id="ARBA00023136"/>
    </source>
</evidence>
<evidence type="ECO:0000256" key="2">
    <source>
        <dbReference type="ARBA" id="ARBA00022473"/>
    </source>
</evidence>
<feature type="region of interest" description="Disordered" evidence="9">
    <location>
        <begin position="129"/>
        <end position="166"/>
    </location>
</feature>
<feature type="compositionally biased region" description="Polar residues" evidence="9">
    <location>
        <begin position="133"/>
        <end position="147"/>
    </location>
</feature>
<comment type="similarity">
    <text evidence="7">Belongs to the SOSEKI family.</text>
</comment>
<keyword evidence="6" id="KW-0131">Cell cycle</keyword>
<dbReference type="PANTHER" id="PTHR31083:SF25">
    <property type="entry name" value="PROTEIN UPSTREAM OF FLC-LIKE"/>
    <property type="match status" value="1"/>
</dbReference>
<sequence>MAVANSRLSTEMSMPKKWNERSERSPERTKIWSEQPKFNSILDGKVPVIYYLTRNGHLEHPHFIQVPLSSSHGLYLKDVMNKLNFQRGNGMAYMYSWSSKRSYKNGYVWQDLSEDDLIHPTNDHDYILKGSELPQTSTTVRSLQQTNETHDSSAHSRRKKNQSWSSFDNSAAINSFKNNEYRVYKCESSRELGGSRQADMATQTDDKRRRRSMSLKEEHCNKSVELSREELSPPSMTSSEGLDGVSGSVAVDRRAIVVHRTAENECNIGRIKPSRVFNLMQLITCGSSIAVKDHGSMKKKVKMGYLMGMKCGNTVLRDVENL</sequence>
<comment type="subcellular location">
    <subcellularLocation>
        <location evidence="1">Cell membrane</location>
        <topology evidence="1">Peripheral membrane protein</topology>
        <orientation evidence="1">Cytoplasmic side</orientation>
    </subcellularLocation>
</comment>
<evidence type="ECO:0000256" key="8">
    <source>
        <dbReference type="ARBA" id="ARBA00046534"/>
    </source>
</evidence>
<dbReference type="AlphaFoldDB" id="A0ABD2ZNP4"/>
<evidence type="ECO:0000256" key="3">
    <source>
        <dbReference type="ARBA" id="ARBA00022475"/>
    </source>
</evidence>
<feature type="region of interest" description="Disordered" evidence="9">
    <location>
        <begin position="1"/>
        <end position="27"/>
    </location>
</feature>
<dbReference type="GO" id="GO:0051301">
    <property type="term" value="P:cell division"/>
    <property type="evidence" value="ECO:0007669"/>
    <property type="project" value="UniProtKB-KW"/>
</dbReference>
<dbReference type="EMBL" id="JBJUIK010000008">
    <property type="protein sequence ID" value="KAL3521046.1"/>
    <property type="molecule type" value="Genomic_DNA"/>
</dbReference>
<feature type="region of interest" description="Disordered" evidence="9">
    <location>
        <begin position="192"/>
        <end position="244"/>
    </location>
</feature>
<dbReference type="PIRSF" id="PIRSF031043">
    <property type="entry name" value="UCP031043"/>
    <property type="match status" value="1"/>
</dbReference>
<dbReference type="Pfam" id="PF06136">
    <property type="entry name" value="SOK"/>
    <property type="match status" value="1"/>
</dbReference>
<comment type="caution">
    <text evidence="11">The sequence shown here is derived from an EMBL/GenBank/DDBJ whole genome shotgun (WGS) entry which is preliminary data.</text>
</comment>
<name>A0ABD2ZNP4_9GENT</name>
<feature type="compositionally biased region" description="Basic and acidic residues" evidence="9">
    <location>
        <begin position="214"/>
        <end position="231"/>
    </location>
</feature>
<dbReference type="GO" id="GO:0005886">
    <property type="term" value="C:plasma membrane"/>
    <property type="evidence" value="ECO:0007669"/>
    <property type="project" value="UniProtKB-SubCell"/>
</dbReference>
<keyword evidence="2" id="KW-0217">Developmental protein</keyword>
<dbReference type="PANTHER" id="PTHR31083">
    <property type="entry name" value="UPSTREAM OF FLC PROTEIN (DUF966)"/>
    <property type="match status" value="1"/>
</dbReference>
<keyword evidence="4" id="KW-0132">Cell division</keyword>
<dbReference type="GO" id="GO:0090708">
    <property type="term" value="P:specification of plant organ axis polarity"/>
    <property type="evidence" value="ECO:0007669"/>
    <property type="project" value="UniProtKB-ARBA"/>
</dbReference>
<gene>
    <name evidence="11" type="ORF">ACH5RR_019195</name>
</gene>
<evidence type="ECO:0000256" key="6">
    <source>
        <dbReference type="ARBA" id="ARBA00023306"/>
    </source>
</evidence>
<dbReference type="InterPro" id="IPR021182">
    <property type="entry name" value="SOK_magnoliopsida"/>
</dbReference>
<dbReference type="GO" id="GO:0051302">
    <property type="term" value="P:regulation of cell division"/>
    <property type="evidence" value="ECO:0007669"/>
    <property type="project" value="UniProtKB-ARBA"/>
</dbReference>
<feature type="domain" description="SOSEKI DIX-like" evidence="10">
    <location>
        <begin position="46"/>
        <end position="133"/>
    </location>
</feature>
<protein>
    <recommendedName>
        <fullName evidence="10">SOSEKI DIX-like domain-containing protein</fullName>
    </recommendedName>
</protein>
<organism evidence="11 12">
    <name type="scientific">Cinchona calisaya</name>
    <dbReference type="NCBI Taxonomy" id="153742"/>
    <lineage>
        <taxon>Eukaryota</taxon>
        <taxon>Viridiplantae</taxon>
        <taxon>Streptophyta</taxon>
        <taxon>Embryophyta</taxon>
        <taxon>Tracheophyta</taxon>
        <taxon>Spermatophyta</taxon>
        <taxon>Magnoliopsida</taxon>
        <taxon>eudicotyledons</taxon>
        <taxon>Gunneridae</taxon>
        <taxon>Pentapetalae</taxon>
        <taxon>asterids</taxon>
        <taxon>lamiids</taxon>
        <taxon>Gentianales</taxon>
        <taxon>Rubiaceae</taxon>
        <taxon>Cinchonoideae</taxon>
        <taxon>Cinchoneae</taxon>
        <taxon>Cinchona</taxon>
    </lineage>
</organism>
<evidence type="ECO:0000313" key="12">
    <source>
        <dbReference type="Proteomes" id="UP001630127"/>
    </source>
</evidence>
<feature type="compositionally biased region" description="Polar residues" evidence="9">
    <location>
        <begin position="1"/>
        <end position="12"/>
    </location>
</feature>
<evidence type="ECO:0000259" key="10">
    <source>
        <dbReference type="Pfam" id="PF06136"/>
    </source>
</evidence>
<dbReference type="GO" id="GO:2000067">
    <property type="term" value="P:regulation of root morphogenesis"/>
    <property type="evidence" value="ECO:0007669"/>
    <property type="project" value="UniProtKB-ARBA"/>
</dbReference>
<evidence type="ECO:0000256" key="9">
    <source>
        <dbReference type="SAM" id="MobiDB-lite"/>
    </source>
</evidence>
<reference evidence="11 12" key="1">
    <citation type="submission" date="2024-11" db="EMBL/GenBank/DDBJ databases">
        <title>A near-complete genome assembly of Cinchona calisaya.</title>
        <authorList>
            <person name="Lian D.C."/>
            <person name="Zhao X.W."/>
            <person name="Wei L."/>
        </authorList>
    </citation>
    <scope>NUCLEOTIDE SEQUENCE [LARGE SCALE GENOMIC DNA]</scope>
    <source>
        <tissue evidence="11">Nenye</tissue>
    </source>
</reference>
<dbReference type="InterPro" id="IPR010369">
    <property type="entry name" value="SOK"/>
</dbReference>
<proteinExistence type="inferred from homology"/>
<keyword evidence="5" id="KW-0472">Membrane</keyword>
<evidence type="ECO:0000313" key="11">
    <source>
        <dbReference type="EMBL" id="KAL3521046.1"/>
    </source>
</evidence>
<evidence type="ECO:0000256" key="4">
    <source>
        <dbReference type="ARBA" id="ARBA00022618"/>
    </source>
</evidence>
<comment type="subunit">
    <text evidence="8">Homodimer. Forms long polymer filaments with other SOKs proteins polymers (e.g. SOK1, SOK2, SOK3 and SOK4) crucial for polar localization and biological activity. Binds to ANGUSTIFOLIA (AN).</text>
</comment>
<feature type="compositionally biased region" description="Basic and acidic residues" evidence="9">
    <location>
        <begin position="17"/>
        <end position="27"/>
    </location>
</feature>
<dbReference type="GO" id="GO:0051258">
    <property type="term" value="P:protein polymerization"/>
    <property type="evidence" value="ECO:0007669"/>
    <property type="project" value="UniProtKB-ARBA"/>
</dbReference>
<accession>A0ABD2ZNP4</accession>
<keyword evidence="12" id="KW-1185">Reference proteome</keyword>
<keyword evidence="3" id="KW-1003">Cell membrane</keyword>
<evidence type="ECO:0000256" key="7">
    <source>
        <dbReference type="ARBA" id="ARBA00024211"/>
    </source>
</evidence>
<dbReference type="Proteomes" id="UP001630127">
    <property type="component" value="Unassembled WGS sequence"/>
</dbReference>
<evidence type="ECO:0000256" key="1">
    <source>
        <dbReference type="ARBA" id="ARBA00004413"/>
    </source>
</evidence>
<dbReference type="InterPro" id="IPR048351">
    <property type="entry name" value="SOK_DIX"/>
</dbReference>